<dbReference type="SUPFAM" id="SSF53254">
    <property type="entry name" value="Phosphoglycerate mutase-like"/>
    <property type="match status" value="1"/>
</dbReference>
<dbReference type="AlphaFoldDB" id="A0A9D1JEJ3"/>
<dbReference type="PROSITE" id="PS00175">
    <property type="entry name" value="PG_MUTASE"/>
    <property type="match status" value="1"/>
</dbReference>
<feature type="active site" description="Tele-phosphohistidine intermediate" evidence="3">
    <location>
        <position position="8"/>
    </location>
</feature>
<keyword evidence="1" id="KW-0324">Glycolysis</keyword>
<dbReference type="Proteomes" id="UP000886841">
    <property type="component" value="Unassembled WGS sequence"/>
</dbReference>
<dbReference type="EMBL" id="DVHU01000008">
    <property type="protein sequence ID" value="HIR91929.1"/>
    <property type="molecule type" value="Genomic_DNA"/>
</dbReference>
<evidence type="ECO:0000313" key="6">
    <source>
        <dbReference type="Proteomes" id="UP000886841"/>
    </source>
</evidence>
<gene>
    <name evidence="5" type="ORF">IAB98_00725</name>
</gene>
<dbReference type="PIRSF" id="PIRSF000709">
    <property type="entry name" value="6PFK_2-Ptase"/>
    <property type="match status" value="1"/>
</dbReference>
<feature type="active site" description="Proton donor/acceptor" evidence="3">
    <location>
        <position position="81"/>
    </location>
</feature>
<accession>A0A9D1JEJ3</accession>
<comment type="caution">
    <text evidence="5">The sequence shown here is derived from an EMBL/GenBank/DDBJ whole genome shotgun (WGS) entry which is preliminary data.</text>
</comment>
<reference evidence="5" key="1">
    <citation type="submission" date="2020-10" db="EMBL/GenBank/DDBJ databases">
        <authorList>
            <person name="Gilroy R."/>
        </authorList>
    </citation>
    <scope>NUCLEOTIDE SEQUENCE</scope>
    <source>
        <strain evidence="5">ChiSxjej1B13-7041</strain>
    </source>
</reference>
<dbReference type="InterPro" id="IPR013078">
    <property type="entry name" value="His_Pase_superF_clade-1"/>
</dbReference>
<dbReference type="GO" id="GO:0005737">
    <property type="term" value="C:cytoplasm"/>
    <property type="evidence" value="ECO:0007669"/>
    <property type="project" value="TreeGrafter"/>
</dbReference>
<dbReference type="Pfam" id="PF00300">
    <property type="entry name" value="His_Phos_1"/>
    <property type="match status" value="1"/>
</dbReference>
<dbReference type="InterPro" id="IPR029033">
    <property type="entry name" value="His_PPase_superfam"/>
</dbReference>
<dbReference type="InterPro" id="IPR001345">
    <property type="entry name" value="PG/BPGM_mutase_AS"/>
</dbReference>
<organism evidence="5 6">
    <name type="scientific">Candidatus Egerieimonas intestinavium</name>
    <dbReference type="NCBI Taxonomy" id="2840777"/>
    <lineage>
        <taxon>Bacteria</taxon>
        <taxon>Bacillati</taxon>
        <taxon>Bacillota</taxon>
        <taxon>Clostridia</taxon>
        <taxon>Lachnospirales</taxon>
        <taxon>Lachnospiraceae</taxon>
        <taxon>Lachnospiraceae incertae sedis</taxon>
        <taxon>Candidatus Egerieimonas</taxon>
    </lineage>
</organism>
<dbReference type="PANTHER" id="PTHR48100">
    <property type="entry name" value="BROAD-SPECIFICITY PHOSPHATASE YOR283W-RELATED"/>
    <property type="match status" value="1"/>
</dbReference>
<evidence type="ECO:0000313" key="5">
    <source>
        <dbReference type="EMBL" id="HIR91929.1"/>
    </source>
</evidence>
<dbReference type="CDD" id="cd07067">
    <property type="entry name" value="HP_PGM_like"/>
    <property type="match status" value="1"/>
</dbReference>
<dbReference type="Gene3D" id="3.40.50.1240">
    <property type="entry name" value="Phosphoglycerate mutase-like"/>
    <property type="match status" value="1"/>
</dbReference>
<protein>
    <submittedName>
        <fullName evidence="5">Histidine phosphatase family protein</fullName>
    </submittedName>
</protein>
<feature type="binding site" evidence="4">
    <location>
        <begin position="7"/>
        <end position="14"/>
    </location>
    <ligand>
        <name>substrate</name>
    </ligand>
</feature>
<dbReference type="PANTHER" id="PTHR48100:SF1">
    <property type="entry name" value="HISTIDINE PHOSPHATASE FAMILY PROTEIN-RELATED"/>
    <property type="match status" value="1"/>
</dbReference>
<feature type="binding site" evidence="4">
    <location>
        <position position="57"/>
    </location>
    <ligand>
        <name>substrate</name>
    </ligand>
</feature>
<sequence length="203" mass="22729">MRLYIVRHGETKWNRERRLQGSTDVELNDKGIALAKSTGKALAEVPFRRAFSSPLKRAVVTAKLILGERQTPLILDERLKEISFGNWEGRCIDPARKELPDSFEKFFRDPEHYVPDAAGETIPDFCGRTGDFLEQLLAEEGESEENFLIVVHGAVTRALMQNLLGGPMADFWRGNVPPNCAVNIIDITDGRATLVAKDVTYGE</sequence>
<keyword evidence="2" id="KW-0413">Isomerase</keyword>
<reference evidence="5" key="2">
    <citation type="journal article" date="2021" name="PeerJ">
        <title>Extensive microbial diversity within the chicken gut microbiome revealed by metagenomics and culture.</title>
        <authorList>
            <person name="Gilroy R."/>
            <person name="Ravi A."/>
            <person name="Getino M."/>
            <person name="Pursley I."/>
            <person name="Horton D.L."/>
            <person name="Alikhan N.F."/>
            <person name="Baker D."/>
            <person name="Gharbi K."/>
            <person name="Hall N."/>
            <person name="Watson M."/>
            <person name="Adriaenssens E.M."/>
            <person name="Foster-Nyarko E."/>
            <person name="Jarju S."/>
            <person name="Secka A."/>
            <person name="Antonio M."/>
            <person name="Oren A."/>
            <person name="Chaudhuri R.R."/>
            <person name="La Ragione R."/>
            <person name="Hildebrand F."/>
            <person name="Pallen M.J."/>
        </authorList>
    </citation>
    <scope>NUCLEOTIDE SEQUENCE</scope>
    <source>
        <strain evidence="5">ChiSxjej1B13-7041</strain>
    </source>
</reference>
<dbReference type="GO" id="GO:0016791">
    <property type="term" value="F:phosphatase activity"/>
    <property type="evidence" value="ECO:0007669"/>
    <property type="project" value="TreeGrafter"/>
</dbReference>
<evidence type="ECO:0000256" key="2">
    <source>
        <dbReference type="ARBA" id="ARBA00023235"/>
    </source>
</evidence>
<evidence type="ECO:0000256" key="4">
    <source>
        <dbReference type="PIRSR" id="PIRSR613078-2"/>
    </source>
</evidence>
<dbReference type="InterPro" id="IPR050275">
    <property type="entry name" value="PGM_Phosphatase"/>
</dbReference>
<dbReference type="SMART" id="SM00855">
    <property type="entry name" value="PGAM"/>
    <property type="match status" value="1"/>
</dbReference>
<evidence type="ECO:0000256" key="1">
    <source>
        <dbReference type="ARBA" id="ARBA00023152"/>
    </source>
</evidence>
<evidence type="ECO:0000256" key="3">
    <source>
        <dbReference type="PIRSR" id="PIRSR613078-1"/>
    </source>
</evidence>
<name>A0A9D1JEJ3_9FIRM</name>
<proteinExistence type="predicted"/>